<protein>
    <submittedName>
        <fullName evidence="3">BSD domain-containing protein</fullName>
    </submittedName>
</protein>
<evidence type="ECO:0000313" key="2">
    <source>
        <dbReference type="Proteomes" id="UP000050761"/>
    </source>
</evidence>
<reference evidence="1 2" key="1">
    <citation type="submission" date="2018-11" db="EMBL/GenBank/DDBJ databases">
        <authorList>
            <consortium name="Pathogen Informatics"/>
        </authorList>
    </citation>
    <scope>NUCLEOTIDE SEQUENCE [LARGE SCALE GENOMIC DNA]</scope>
</reference>
<accession>A0A3P7YLS1</accession>
<gene>
    <name evidence="1" type="ORF">HPBE_LOCUS5729</name>
</gene>
<evidence type="ECO:0000313" key="1">
    <source>
        <dbReference type="EMBL" id="VDO65633.1"/>
    </source>
</evidence>
<keyword evidence="2" id="KW-1185">Reference proteome</keyword>
<organism evidence="2 3">
    <name type="scientific">Heligmosomoides polygyrus</name>
    <name type="common">Parasitic roundworm</name>
    <dbReference type="NCBI Taxonomy" id="6339"/>
    <lineage>
        <taxon>Eukaryota</taxon>
        <taxon>Metazoa</taxon>
        <taxon>Ecdysozoa</taxon>
        <taxon>Nematoda</taxon>
        <taxon>Chromadorea</taxon>
        <taxon>Rhabditida</taxon>
        <taxon>Rhabditina</taxon>
        <taxon>Rhabditomorpha</taxon>
        <taxon>Strongyloidea</taxon>
        <taxon>Heligmosomidae</taxon>
        <taxon>Heligmosomoides</taxon>
    </lineage>
</organism>
<dbReference type="WBParaSite" id="HPBE_0000572801-mRNA-1">
    <property type="protein sequence ID" value="HPBE_0000572801-mRNA-1"/>
    <property type="gene ID" value="HPBE_0000572801"/>
</dbReference>
<sequence length="92" mass="10421">MALEINEKRIGRSLEDEASQELSGTIFFDELFSTYRLLVAQDKEDDAHKVDLAPNDREQRFPSYWPNFLAKALGETFGNSSVLKAHTNTAVD</sequence>
<evidence type="ECO:0000313" key="3">
    <source>
        <dbReference type="WBParaSite" id="HPBE_0000572801-mRNA-1"/>
    </source>
</evidence>
<dbReference type="Proteomes" id="UP000050761">
    <property type="component" value="Unassembled WGS sequence"/>
</dbReference>
<accession>A0A183FGF2</accession>
<reference evidence="3" key="2">
    <citation type="submission" date="2019-09" db="UniProtKB">
        <authorList>
            <consortium name="WormBaseParasite"/>
        </authorList>
    </citation>
    <scope>IDENTIFICATION</scope>
</reference>
<dbReference type="EMBL" id="UZAH01025529">
    <property type="protein sequence ID" value="VDO65633.1"/>
    <property type="molecule type" value="Genomic_DNA"/>
</dbReference>
<proteinExistence type="predicted"/>
<dbReference type="AlphaFoldDB" id="A0A183FGF2"/>
<name>A0A183FGF2_HELPZ</name>